<evidence type="ECO:0000313" key="3">
    <source>
        <dbReference type="Proteomes" id="UP000054630"/>
    </source>
</evidence>
<keyword evidence="1" id="KW-1133">Transmembrane helix</keyword>
<dbReference type="AlphaFoldDB" id="A0A0V0SA18"/>
<proteinExistence type="predicted"/>
<name>A0A0V0SA18_9BILA</name>
<protein>
    <submittedName>
        <fullName evidence="2">Uncharacterized protein</fullName>
    </submittedName>
</protein>
<gene>
    <name evidence="2" type="ORF">T07_2923</name>
</gene>
<keyword evidence="1" id="KW-0812">Transmembrane</keyword>
<organism evidence="2 3">
    <name type="scientific">Trichinella nelsoni</name>
    <dbReference type="NCBI Taxonomy" id="6336"/>
    <lineage>
        <taxon>Eukaryota</taxon>
        <taxon>Metazoa</taxon>
        <taxon>Ecdysozoa</taxon>
        <taxon>Nematoda</taxon>
        <taxon>Enoplea</taxon>
        <taxon>Dorylaimia</taxon>
        <taxon>Trichinellida</taxon>
        <taxon>Trichinellidae</taxon>
        <taxon>Trichinella</taxon>
    </lineage>
</organism>
<dbReference type="OrthoDB" id="5911953at2759"/>
<dbReference type="Proteomes" id="UP000054630">
    <property type="component" value="Unassembled WGS sequence"/>
</dbReference>
<keyword evidence="1" id="KW-0472">Membrane</keyword>
<evidence type="ECO:0000256" key="1">
    <source>
        <dbReference type="SAM" id="Phobius"/>
    </source>
</evidence>
<evidence type="ECO:0000313" key="2">
    <source>
        <dbReference type="EMBL" id="KRX23571.1"/>
    </source>
</evidence>
<comment type="caution">
    <text evidence="2">The sequence shown here is derived from an EMBL/GenBank/DDBJ whole genome shotgun (WGS) entry which is preliminary data.</text>
</comment>
<keyword evidence="3" id="KW-1185">Reference proteome</keyword>
<accession>A0A0V0SA18</accession>
<feature type="non-terminal residue" evidence="2">
    <location>
        <position position="1"/>
    </location>
</feature>
<dbReference type="EMBL" id="JYDL01000023">
    <property type="protein sequence ID" value="KRX23571.1"/>
    <property type="molecule type" value="Genomic_DNA"/>
</dbReference>
<reference evidence="2 3" key="1">
    <citation type="submission" date="2015-01" db="EMBL/GenBank/DDBJ databases">
        <title>Evolution of Trichinella species and genotypes.</title>
        <authorList>
            <person name="Korhonen P.K."/>
            <person name="Edoardo P."/>
            <person name="Giuseppe L.R."/>
            <person name="Gasser R.B."/>
        </authorList>
    </citation>
    <scope>NUCLEOTIDE SEQUENCE [LARGE SCALE GENOMIC DNA]</scope>
    <source>
        <strain evidence="2">ISS37</strain>
    </source>
</reference>
<feature type="transmembrane region" description="Helical" evidence="1">
    <location>
        <begin position="19"/>
        <end position="37"/>
    </location>
</feature>
<sequence>LCKQALHASYFSLRSKTAMTVRLNLCIFIAAFCLLLVSKYHNFVRVAAAAAVDSCGPDLCSSAKCCERQCHCNGYKRGICEKRGGPIASCWCSNDLTLWHTPPQTCKSPKKRV</sequence>